<keyword evidence="4" id="KW-1185">Reference proteome</keyword>
<feature type="region of interest" description="Disordered" evidence="1">
    <location>
        <begin position="62"/>
        <end position="81"/>
    </location>
</feature>
<protein>
    <submittedName>
        <fullName evidence="3">Putative beta-barrel porin-2, OmpL-like. bbp2</fullName>
    </submittedName>
</protein>
<feature type="chain" id="PRO_5009241222" evidence="2">
    <location>
        <begin position="25"/>
        <end position="469"/>
    </location>
</feature>
<dbReference type="RefSeq" id="WP_172838139.1">
    <property type="nucleotide sequence ID" value="NZ_LT629690.1"/>
</dbReference>
<gene>
    <name evidence="3" type="ORF">SAMN05444167_0853</name>
</gene>
<dbReference type="Proteomes" id="UP000182427">
    <property type="component" value="Chromosome I"/>
</dbReference>
<feature type="signal peptide" evidence="2">
    <location>
        <begin position="1"/>
        <end position="24"/>
    </location>
</feature>
<name>A0A1G7GZJ8_9BACT</name>
<organism evidence="3 4">
    <name type="scientific">Terriglobus roseus</name>
    <dbReference type="NCBI Taxonomy" id="392734"/>
    <lineage>
        <taxon>Bacteria</taxon>
        <taxon>Pseudomonadati</taxon>
        <taxon>Acidobacteriota</taxon>
        <taxon>Terriglobia</taxon>
        <taxon>Terriglobales</taxon>
        <taxon>Acidobacteriaceae</taxon>
        <taxon>Terriglobus</taxon>
    </lineage>
</organism>
<keyword evidence="2" id="KW-0732">Signal</keyword>
<sequence length="469" mass="52158">MKFRTIGLVCLMLLASATALPAQAVISTQEVTRQSDREAELRSLRQQLKVISDRLEQLEAENHQASTTTNSPESVAAPATPPAVETTPAFITATDSHGLSFLRGTTLSFGVDGYYGYNFNAPVGRVNLLRAFDVTSNNFSLNQVNLVVEHLPTPESRLGGRIDLQFGQATETLQGSPANEQRPQVWRNLFQSYGSYLAPVGTGIQLDFGKFASSLGNEGNYSKDQILYSRAYSFDYLPFYHMGLRASYNFTPKLNFTYWLVNGANETEDFNGFKSQGFLFTLHPASSLTWNVNYYFGQEARDVLPSTNSPTTPSLVPPGLPIANISPAPNGREHIFDTYATWRPTTKLTFIGEADYVLNRTVQEQQPGRVVIGSLTAKYALPHDWNLGARTEYFDDRGGLFSGTTQALKEATVSLDRTFAPGFIARAEYRRDWSNQRYFLSDTEGSLLHAQTTATLGLMYWWGTKQGSW</sequence>
<evidence type="ECO:0000313" key="3">
    <source>
        <dbReference type="EMBL" id="SDE93483.1"/>
    </source>
</evidence>
<evidence type="ECO:0000256" key="1">
    <source>
        <dbReference type="SAM" id="MobiDB-lite"/>
    </source>
</evidence>
<evidence type="ECO:0000256" key="2">
    <source>
        <dbReference type="SAM" id="SignalP"/>
    </source>
</evidence>
<accession>A0A1G7GZJ8</accession>
<dbReference type="AlphaFoldDB" id="A0A1G7GZJ8"/>
<reference evidence="3 4" key="1">
    <citation type="submission" date="2016-10" db="EMBL/GenBank/DDBJ databases">
        <authorList>
            <person name="de Groot N.N."/>
        </authorList>
    </citation>
    <scope>NUCLEOTIDE SEQUENCE [LARGE SCALE GENOMIC DNA]</scope>
    <source>
        <strain evidence="3 4">GAS232</strain>
    </source>
</reference>
<evidence type="ECO:0000313" key="4">
    <source>
        <dbReference type="Proteomes" id="UP000182427"/>
    </source>
</evidence>
<feature type="compositionally biased region" description="Low complexity" evidence="1">
    <location>
        <begin position="71"/>
        <end position="81"/>
    </location>
</feature>
<proteinExistence type="predicted"/>
<dbReference type="InterPro" id="IPR011486">
    <property type="entry name" value="BBP2"/>
</dbReference>
<dbReference type="EMBL" id="LT629690">
    <property type="protein sequence ID" value="SDE93483.1"/>
    <property type="molecule type" value="Genomic_DNA"/>
</dbReference>
<dbReference type="Pfam" id="PF07642">
    <property type="entry name" value="BBP2"/>
    <property type="match status" value="1"/>
</dbReference>